<accession>A0A9R0KD19</accession>
<dbReference type="GeneID" id="110804759"/>
<keyword evidence="11" id="KW-1185">Reference proteome</keyword>
<dbReference type="Gene3D" id="2.60.40.150">
    <property type="entry name" value="C2 domain"/>
    <property type="match status" value="4"/>
</dbReference>
<proteinExistence type="inferred from homology"/>
<dbReference type="RefSeq" id="XP_021866055.1">
    <property type="nucleotide sequence ID" value="XM_022010363.2"/>
</dbReference>
<feature type="domain" description="C2" evidence="10">
    <location>
        <begin position="342"/>
        <end position="464"/>
    </location>
</feature>
<comment type="subcellular location">
    <subcellularLocation>
        <location evidence="1">Membrane</location>
        <topology evidence="1">Multi-pass membrane protein</topology>
    </subcellularLocation>
</comment>
<feature type="compositionally biased region" description="Basic and acidic residues" evidence="8">
    <location>
        <begin position="304"/>
        <end position="315"/>
    </location>
</feature>
<evidence type="ECO:0000256" key="2">
    <source>
        <dbReference type="ARBA" id="ARBA00007923"/>
    </source>
</evidence>
<dbReference type="InterPro" id="IPR047255">
    <property type="entry name" value="C2D_MCTP_PRT_plant"/>
</dbReference>
<dbReference type="SUPFAM" id="SSF49562">
    <property type="entry name" value="C2 domain (Calcium/lipid-binding domain, CaLB)"/>
    <property type="match status" value="4"/>
</dbReference>
<dbReference type="CDD" id="cd08379">
    <property type="entry name" value="C2D_MCTP_PRT_plant"/>
    <property type="match status" value="1"/>
</dbReference>
<evidence type="ECO:0000259" key="10">
    <source>
        <dbReference type="PROSITE" id="PS50004"/>
    </source>
</evidence>
<dbReference type="Pfam" id="PF00168">
    <property type="entry name" value="C2"/>
    <property type="match status" value="4"/>
</dbReference>
<protein>
    <submittedName>
        <fullName evidence="12">Multiple C2 domain and transmembrane region protein 14</fullName>
    </submittedName>
</protein>
<dbReference type="OrthoDB" id="67700at2759"/>
<dbReference type="PROSITE" id="PS50004">
    <property type="entry name" value="C2"/>
    <property type="match status" value="4"/>
</dbReference>
<sequence>MSELQYYIPRGPHLDYVSLFLFPVTRSKYKYPPPSLPPLSLTSHCSHSTPKKQPELSTFHLSLSSNSNNFPLLERKLIKMADDSNGRKLVVEMCNAKNLMPKDGQGTASAFVMVDFDGQRRRTKTISRDLNPQWDEKLDFAVHNAEAMDVEVLEINVYNDKKAAKRSNFLGKVKIGGAAFAKLGEESLIYYPLEKRSVFSQIKGEIGLKVWYEDPPAPPVEEEKKAEDGDKKEEKVDEEENKTEVEEEKKDQEAKTVEEKEKKVEVKEEEKPPEENPPPEVKEEAPSPPDTAVEVVNPPVAENVKLEGNNERKNQEVSVTNATLISGSTTTRGADLELRSISGSDRRHGTGYDLVDRMPFLYVRVVKAKRSKPDADSSSFAKLVIGTHSIKTTTEKNEKDWDQVFAFDKEGLNSSSLEVSVWAEKKEESEGAKIEEKRVGTVSFDLQEVPKRVPPDSPLAPQWYTLEGSDGGSIDVMVAVWVGTQADEAFQEAWQSDSGGLIPETRAKVYLSPKLWYLRVTVIQTQDLQLGSGSSEPKSRTPDLYVKAQLGGQLFKTGRMTLGSTNPTWNEDLVFVAAEPFDPFLVVTVDDVTSGQSVGFAKVHVASVERRTDDRAQPKSRWFNLVGEDEKSKPYAGRIHLRTCIEGGYHVLDEAAHVTSDVRASAKQLAKPPIGFLEVGIRGANNLLPVKTKDGTRGTTDAYVVAKYGPKWVRTRTILDRFNPRWNEQYTWDVYDPCTVLTIGVFDNGRYNKDDASKPGKDIRIGKLRLRLSALDANRVYLNTYPLTVLLPGGARRMGELEISVRFTCSSWISLLQAYSSPMLPRMHYVCPLGRAQQDILRHTAMRIVTARLARSEPPLGLEVVQYMLDSDTHIWSMRKSKVNWFRVVSGLSKLATLARWLNGIRTWAHPPTTILVHIVLIAIVLCPHLVLPTFFMYAFLILAFRIRYRAKVPFSMDPRISCVDVVSNDELDEEFDGLPTTRSTDVVRIRYDRLRALAGRAQSFLGDMAAQWERVEALYNWRDPRATGLFLVFCLIASLAFYVVPFKAFVLGTTFYYLRHPKFRDDMPSVPANFFRRLPSLSDQII</sequence>
<feature type="compositionally biased region" description="Low complexity" evidence="8">
    <location>
        <begin position="292"/>
        <end position="303"/>
    </location>
</feature>
<feature type="transmembrane region" description="Helical" evidence="9">
    <location>
        <begin position="915"/>
        <end position="945"/>
    </location>
</feature>
<keyword evidence="7 9" id="KW-0472">Membrane</keyword>
<dbReference type="InterPro" id="IPR047258">
    <property type="entry name" value="C2C_MCTP_PRT_plant"/>
</dbReference>
<keyword evidence="3 9" id="KW-0812">Transmembrane</keyword>
<dbReference type="GO" id="GO:0016020">
    <property type="term" value="C:membrane"/>
    <property type="evidence" value="ECO:0007669"/>
    <property type="project" value="UniProtKB-SubCell"/>
</dbReference>
<evidence type="ECO:0000256" key="9">
    <source>
        <dbReference type="SAM" id="Phobius"/>
    </source>
</evidence>
<keyword evidence="4" id="KW-0677">Repeat</keyword>
<feature type="region of interest" description="Disordered" evidence="8">
    <location>
        <begin position="211"/>
        <end position="325"/>
    </location>
</feature>
<dbReference type="InterPro" id="IPR013583">
    <property type="entry name" value="MCTP_C"/>
</dbReference>
<dbReference type="Pfam" id="PF08372">
    <property type="entry name" value="PRT_C"/>
    <property type="match status" value="1"/>
</dbReference>
<gene>
    <name evidence="12" type="primary">LOC110804759</name>
</gene>
<dbReference type="CDD" id="cd04019">
    <property type="entry name" value="C2C_MCTP_PRT_plant"/>
    <property type="match status" value="1"/>
</dbReference>
<feature type="domain" description="C2" evidence="10">
    <location>
        <begin position="64"/>
        <end position="190"/>
    </location>
</feature>
<evidence type="ECO:0000256" key="5">
    <source>
        <dbReference type="ARBA" id="ARBA00022837"/>
    </source>
</evidence>
<dbReference type="AlphaFoldDB" id="A0A9R0KD19"/>
<name>A0A9R0KD19_SPIOL</name>
<feature type="domain" description="C2" evidence="10">
    <location>
        <begin position="497"/>
        <end position="623"/>
    </location>
</feature>
<evidence type="ECO:0000256" key="4">
    <source>
        <dbReference type="ARBA" id="ARBA00022737"/>
    </source>
</evidence>
<dbReference type="KEGG" id="soe:110804759"/>
<reference evidence="12" key="2">
    <citation type="submission" date="2025-08" db="UniProtKB">
        <authorList>
            <consortium name="RefSeq"/>
        </authorList>
    </citation>
    <scope>IDENTIFICATION</scope>
    <source>
        <tissue evidence="12">Leaf</tissue>
    </source>
</reference>
<dbReference type="SMART" id="SM00239">
    <property type="entry name" value="C2"/>
    <property type="match status" value="4"/>
</dbReference>
<evidence type="ECO:0000256" key="3">
    <source>
        <dbReference type="ARBA" id="ARBA00022692"/>
    </source>
</evidence>
<feature type="compositionally biased region" description="Basic and acidic residues" evidence="8">
    <location>
        <begin position="242"/>
        <end position="285"/>
    </location>
</feature>
<evidence type="ECO:0000313" key="12">
    <source>
        <dbReference type="RefSeq" id="XP_021866055.1"/>
    </source>
</evidence>
<dbReference type="FunFam" id="2.60.40.150:FF:000090">
    <property type="entry name" value="C2 domain-containing protein"/>
    <property type="match status" value="1"/>
</dbReference>
<dbReference type="InterPro" id="IPR000008">
    <property type="entry name" value="C2_dom"/>
</dbReference>
<dbReference type="PANTHER" id="PTHR31425">
    <property type="entry name" value="PHOSPHORIBOSYLANTHRANILATE TRANSFERASE ISOFORM 1"/>
    <property type="match status" value="1"/>
</dbReference>
<reference evidence="11" key="1">
    <citation type="journal article" date="2021" name="Nat. Commun.">
        <title>Genomic analyses provide insights into spinach domestication and the genetic basis of agronomic traits.</title>
        <authorList>
            <person name="Cai X."/>
            <person name="Sun X."/>
            <person name="Xu C."/>
            <person name="Sun H."/>
            <person name="Wang X."/>
            <person name="Ge C."/>
            <person name="Zhang Z."/>
            <person name="Wang Q."/>
            <person name="Fei Z."/>
            <person name="Jiao C."/>
            <person name="Wang Q."/>
        </authorList>
    </citation>
    <scope>NUCLEOTIDE SEQUENCE [LARGE SCALE GENOMIC DNA]</scope>
    <source>
        <strain evidence="11">cv. Varoflay</strain>
    </source>
</reference>
<evidence type="ECO:0000256" key="1">
    <source>
        <dbReference type="ARBA" id="ARBA00004141"/>
    </source>
</evidence>
<dbReference type="Proteomes" id="UP000813463">
    <property type="component" value="Chromosome 6"/>
</dbReference>
<feature type="domain" description="C2" evidence="10">
    <location>
        <begin position="658"/>
        <end position="785"/>
    </location>
</feature>
<evidence type="ECO:0000256" key="6">
    <source>
        <dbReference type="ARBA" id="ARBA00022989"/>
    </source>
</evidence>
<feature type="transmembrane region" description="Helical" evidence="9">
    <location>
        <begin position="1030"/>
        <end position="1059"/>
    </location>
</feature>
<dbReference type="CDD" id="cd04022">
    <property type="entry name" value="C2A_MCTP_PRT_plant"/>
    <property type="match status" value="1"/>
</dbReference>
<organism evidence="11 12">
    <name type="scientific">Spinacia oleracea</name>
    <name type="common">Spinach</name>
    <dbReference type="NCBI Taxonomy" id="3562"/>
    <lineage>
        <taxon>Eukaryota</taxon>
        <taxon>Viridiplantae</taxon>
        <taxon>Streptophyta</taxon>
        <taxon>Embryophyta</taxon>
        <taxon>Tracheophyta</taxon>
        <taxon>Spermatophyta</taxon>
        <taxon>Magnoliopsida</taxon>
        <taxon>eudicotyledons</taxon>
        <taxon>Gunneridae</taxon>
        <taxon>Pentapetalae</taxon>
        <taxon>Caryophyllales</taxon>
        <taxon>Chenopodiaceae</taxon>
        <taxon>Chenopodioideae</taxon>
        <taxon>Anserineae</taxon>
        <taxon>Spinacia</taxon>
    </lineage>
</organism>
<feature type="compositionally biased region" description="Polar residues" evidence="8">
    <location>
        <begin position="316"/>
        <end position="325"/>
    </location>
</feature>
<evidence type="ECO:0000256" key="7">
    <source>
        <dbReference type="ARBA" id="ARBA00023136"/>
    </source>
</evidence>
<evidence type="ECO:0000256" key="8">
    <source>
        <dbReference type="SAM" id="MobiDB-lite"/>
    </source>
</evidence>
<feature type="compositionally biased region" description="Basic and acidic residues" evidence="8">
    <location>
        <begin position="221"/>
        <end position="235"/>
    </location>
</feature>
<dbReference type="InterPro" id="IPR047259">
    <property type="entry name" value="QUIRKY-like"/>
</dbReference>
<dbReference type="PANTHER" id="PTHR31425:SF43">
    <property type="entry name" value="MULTIPLE C2 DOMAIN AND TRANSMEMBRANE REGION PROTEIN 14"/>
    <property type="match status" value="1"/>
</dbReference>
<dbReference type="InterPro" id="IPR035892">
    <property type="entry name" value="C2_domain_sf"/>
</dbReference>
<evidence type="ECO:0000313" key="11">
    <source>
        <dbReference type="Proteomes" id="UP000813463"/>
    </source>
</evidence>
<keyword evidence="5" id="KW-0106">Calcium</keyword>
<keyword evidence="6 9" id="KW-1133">Transmembrane helix</keyword>
<comment type="similarity">
    <text evidence="2">Belongs to the MCTP family.</text>
</comment>